<feature type="transmembrane region" description="Helical" evidence="1">
    <location>
        <begin position="69"/>
        <end position="91"/>
    </location>
</feature>
<name>A0A1F7Y298_9BACT</name>
<organism evidence="2 3">
    <name type="scientific">Candidatus Woesebacteria bacterium RIFCSPHIGHO2_01_FULL_38_26b</name>
    <dbReference type="NCBI Taxonomy" id="1802491"/>
    <lineage>
        <taxon>Bacteria</taxon>
        <taxon>Candidatus Woeseibacteriota</taxon>
    </lineage>
</organism>
<protein>
    <recommendedName>
        <fullName evidence="4">DUF4012 domain-containing protein</fullName>
    </recommendedName>
</protein>
<dbReference type="Pfam" id="PF13196">
    <property type="entry name" value="DUF4012"/>
    <property type="match status" value="1"/>
</dbReference>
<evidence type="ECO:0000256" key="1">
    <source>
        <dbReference type="SAM" id="Phobius"/>
    </source>
</evidence>
<reference evidence="2 3" key="1">
    <citation type="journal article" date="2016" name="Nat. Commun.">
        <title>Thousands of microbial genomes shed light on interconnected biogeochemical processes in an aquifer system.</title>
        <authorList>
            <person name="Anantharaman K."/>
            <person name="Brown C.T."/>
            <person name="Hug L.A."/>
            <person name="Sharon I."/>
            <person name="Castelle C.J."/>
            <person name="Probst A.J."/>
            <person name="Thomas B.C."/>
            <person name="Singh A."/>
            <person name="Wilkins M.J."/>
            <person name="Karaoz U."/>
            <person name="Brodie E.L."/>
            <person name="Williams K.H."/>
            <person name="Hubbard S.S."/>
            <person name="Banfield J.F."/>
        </authorList>
    </citation>
    <scope>NUCLEOTIDE SEQUENCE [LARGE SCALE GENOMIC DNA]</scope>
</reference>
<keyword evidence="1" id="KW-1133">Transmembrane helix</keyword>
<dbReference type="AlphaFoldDB" id="A0A1F7Y298"/>
<evidence type="ECO:0000313" key="3">
    <source>
        <dbReference type="Proteomes" id="UP000176741"/>
    </source>
</evidence>
<evidence type="ECO:0008006" key="4">
    <source>
        <dbReference type="Google" id="ProtNLM"/>
    </source>
</evidence>
<keyword evidence="1" id="KW-0812">Transmembrane</keyword>
<dbReference type="Proteomes" id="UP000176741">
    <property type="component" value="Unassembled WGS sequence"/>
</dbReference>
<accession>A0A1F7Y298</accession>
<evidence type="ECO:0000313" key="2">
    <source>
        <dbReference type="EMBL" id="OGM20808.1"/>
    </source>
</evidence>
<dbReference type="EMBL" id="MGGD01000026">
    <property type="protein sequence ID" value="OGM20808.1"/>
    <property type="molecule type" value="Genomic_DNA"/>
</dbReference>
<sequence>MDELIKKISLNEEMDTSHSNSYEKHKAEPILMPKINLGEDPNSGIKQVKENKPKKLDFMRKIVKHKKSFLFITAIIAIFAIINFLLVFRVYKSGVKVKASADLLIQSVKDQDLERMKKEAGNTEKSLKAMQKSYKLITWMGYIPYFGKYVEDGTHAINASLYGLEAADVVVNIIEPYADIIGLKGGNEAKSGQETAQDRIDFIVKTIPEVSPKTDQLIEKTKLVKKEIEYINPQDYPEFFSGRKIREQIHKVIDAVSVASDLIEKSKPLIAEAPYFLGTEGEREYLVLFQNDKELRPTGGFITAYTIASVKNGKFDSGDSSDIYNLDNNYVPHINAPEEFAKYLKGIYVLSNKYRLRDLNWSPDFSESMKVFIEEVESAGIKNVDGIIAVDTQLLVNLLEVIGPIGVPGYGEFSTKIVPECNCPQVIYELESFADIEGPIVWSENEPGKIVYAPANYDNRKKIIGPLMNSILSNTLGQPKEKIPDLFEAVFKSLLEKHVLFYMVDSTKQNAVETFGIAGKIEKYDGDYLYINDANLGGRKSNLYVREEVNQEIEIAKDGSVNKTLTITYKNPEKQDGWLNSVLPNWVRIYVPKGSELQSFEGVEEKKGAYDDLDKTVFAGFFKLRPQGVAKLIIKYKLPFKVQREYKLYLQKQPGKDKPLYSIKLGKQTQEISLKQDKEFKFRI</sequence>
<proteinExistence type="predicted"/>
<gene>
    <name evidence="2" type="ORF">A2771_03835</name>
</gene>
<comment type="caution">
    <text evidence="2">The sequence shown here is derived from an EMBL/GenBank/DDBJ whole genome shotgun (WGS) entry which is preliminary data.</text>
</comment>
<dbReference type="InterPro" id="IPR025101">
    <property type="entry name" value="DUF4012"/>
</dbReference>
<keyword evidence="1" id="KW-0472">Membrane</keyword>